<accession>A0A494WXR8</accession>
<dbReference type="Pfam" id="PF11795">
    <property type="entry name" value="DUF3322"/>
    <property type="match status" value="1"/>
</dbReference>
<dbReference type="InterPro" id="IPR014544">
    <property type="entry name" value="UCP028408"/>
</dbReference>
<dbReference type="AlphaFoldDB" id="A0A494WXR8"/>
<feature type="domain" description="DUF3322" evidence="2">
    <location>
        <begin position="21"/>
        <end position="211"/>
    </location>
</feature>
<dbReference type="EMBL" id="RBZV01000023">
    <property type="protein sequence ID" value="RKP43347.1"/>
    <property type="molecule type" value="Genomic_DNA"/>
</dbReference>
<name>A0A494WXR8_9BURK</name>
<dbReference type="Pfam" id="PF09983">
    <property type="entry name" value="JetD_C"/>
    <property type="match status" value="1"/>
</dbReference>
<evidence type="ECO:0000259" key="2">
    <source>
        <dbReference type="Pfam" id="PF11795"/>
    </source>
</evidence>
<proteinExistence type="predicted"/>
<gene>
    <name evidence="3" type="ORF">D7S89_26455</name>
</gene>
<protein>
    <recommendedName>
        <fullName evidence="5">DUF3322 and DUF2220 domain-containing protein</fullName>
    </recommendedName>
</protein>
<evidence type="ECO:0000313" key="4">
    <source>
        <dbReference type="Proteomes" id="UP000280434"/>
    </source>
</evidence>
<dbReference type="OrthoDB" id="322908at2"/>
<comment type="caution">
    <text evidence="3">The sequence shown here is derived from an EMBL/GenBank/DDBJ whole genome shotgun (WGS) entry which is preliminary data.</text>
</comment>
<evidence type="ECO:0000313" key="3">
    <source>
        <dbReference type="EMBL" id="RKP43347.1"/>
    </source>
</evidence>
<feature type="domain" description="Wadjet protein JetD C-terminal" evidence="1">
    <location>
        <begin position="227"/>
        <end position="404"/>
    </location>
</feature>
<reference evidence="3 4" key="1">
    <citation type="submission" date="2018-10" db="EMBL/GenBank/DDBJ databases">
        <title>Paraburkholderia sp. 7MK8-2, isolated from soil.</title>
        <authorList>
            <person name="Gao Z.-H."/>
            <person name="Qiu L.-H."/>
        </authorList>
    </citation>
    <scope>NUCLEOTIDE SEQUENCE [LARGE SCALE GENOMIC DNA]</scope>
    <source>
        <strain evidence="3 4">7MK8-2</strain>
    </source>
</reference>
<sequence>MKTSAKGVHMPMYELGGALMPDDVAQACKRQFERQQVDWLLRRSESTWPLSVALRSPSDKEAANAPAAMRTWLSAWTGFDNASRDKGRRCAVVWRSVNWRLMGNVTVPEKVLFEDIEAVADCARVDQDWETLKERWRALCERHASVTDKRDCAKALIGAAQWADDDFVRLLEFLGWCERNPASGLYLRQLPLVGIDTKWVERRLGVVVPLLQAIMGKLGDVHQLLVLRRAPYTVRMRLLDPVLREQMAGAEDLQMPVDQWSKLLRQPPKRLLIIENLATGLAVPDTPGTAVAMGLGNNVAVLNEVAWAHSAEILYWGDIDTWGLHILSRARSLFPHLNSMLMTETVLTSHRHLWTVEDSQDNRHADHLTAKEAELLSKLQQGRWGKHVRLEQERIHWPSAVEELSRRWGLL</sequence>
<dbReference type="InterPro" id="IPR024537">
    <property type="entry name" value="DUF3322"/>
</dbReference>
<dbReference type="Proteomes" id="UP000280434">
    <property type="component" value="Unassembled WGS sequence"/>
</dbReference>
<organism evidence="3 4">
    <name type="scientific">Trinickia fusca</name>
    <dbReference type="NCBI Taxonomy" id="2419777"/>
    <lineage>
        <taxon>Bacteria</taxon>
        <taxon>Pseudomonadati</taxon>
        <taxon>Pseudomonadota</taxon>
        <taxon>Betaproteobacteria</taxon>
        <taxon>Burkholderiales</taxon>
        <taxon>Burkholderiaceae</taxon>
        <taxon>Trinickia</taxon>
    </lineage>
</organism>
<dbReference type="InterPro" id="IPR024534">
    <property type="entry name" value="JetD_C"/>
</dbReference>
<dbReference type="PIRSF" id="PIRSF028408">
    <property type="entry name" value="UCP028408"/>
    <property type="match status" value="1"/>
</dbReference>
<dbReference type="RefSeq" id="WP_121281838.1">
    <property type="nucleotide sequence ID" value="NZ_RBZV01000023.1"/>
</dbReference>
<keyword evidence="4" id="KW-1185">Reference proteome</keyword>
<evidence type="ECO:0000259" key="1">
    <source>
        <dbReference type="Pfam" id="PF09983"/>
    </source>
</evidence>
<evidence type="ECO:0008006" key="5">
    <source>
        <dbReference type="Google" id="ProtNLM"/>
    </source>
</evidence>